<dbReference type="AlphaFoldDB" id="A0A7C4R308"/>
<name>A0A7C4R308_UNCC3</name>
<keyword evidence="1" id="KW-1133">Transmembrane helix</keyword>
<feature type="transmembrane region" description="Helical" evidence="1">
    <location>
        <begin position="12"/>
        <end position="31"/>
    </location>
</feature>
<proteinExistence type="predicted"/>
<reference evidence="2" key="1">
    <citation type="journal article" date="2020" name="mSystems">
        <title>Genome- and Community-Level Interaction Insights into Carbon Utilization and Element Cycling Functions of Hydrothermarchaeota in Hydrothermal Sediment.</title>
        <authorList>
            <person name="Zhou Z."/>
            <person name="Liu Y."/>
            <person name="Xu W."/>
            <person name="Pan J."/>
            <person name="Luo Z.H."/>
            <person name="Li M."/>
        </authorList>
    </citation>
    <scope>NUCLEOTIDE SEQUENCE [LARGE SCALE GENOMIC DNA]</scope>
    <source>
        <strain evidence="2">SpSt-579</strain>
    </source>
</reference>
<dbReference type="EMBL" id="DSYQ01000029">
    <property type="protein sequence ID" value="HGT71442.1"/>
    <property type="molecule type" value="Genomic_DNA"/>
</dbReference>
<organism evidence="2">
    <name type="scientific">candidate division CPR3 bacterium</name>
    <dbReference type="NCBI Taxonomy" id="2268181"/>
    <lineage>
        <taxon>Bacteria</taxon>
        <taxon>Bacteria division CPR3</taxon>
    </lineage>
</organism>
<sequence length="92" mass="10765">MFIDKIKTKAFITTINLVIFLGILGISIRPACWDFERRFSIVSFLFPEERMLLKICDEPEKIIVKLPIEGLVIFFIFLVVRNHSVVYKCSLK</sequence>
<evidence type="ECO:0000256" key="1">
    <source>
        <dbReference type="SAM" id="Phobius"/>
    </source>
</evidence>
<protein>
    <submittedName>
        <fullName evidence="2">Uncharacterized protein</fullName>
    </submittedName>
</protein>
<accession>A0A7C4R308</accession>
<keyword evidence="1" id="KW-0472">Membrane</keyword>
<gene>
    <name evidence="2" type="ORF">ENT43_04260</name>
</gene>
<evidence type="ECO:0000313" key="2">
    <source>
        <dbReference type="EMBL" id="HGT71442.1"/>
    </source>
</evidence>
<comment type="caution">
    <text evidence="2">The sequence shown here is derived from an EMBL/GenBank/DDBJ whole genome shotgun (WGS) entry which is preliminary data.</text>
</comment>
<keyword evidence="1" id="KW-0812">Transmembrane</keyword>